<dbReference type="OrthoDB" id="146201at2157"/>
<dbReference type="SMART" id="SM00853">
    <property type="entry name" value="MutL_C"/>
    <property type="match status" value="1"/>
</dbReference>
<dbReference type="EMBL" id="LN831302">
    <property type="protein sequence ID" value="CQH47637.1"/>
    <property type="molecule type" value="Genomic_DNA"/>
</dbReference>
<keyword evidence="3 4" id="KW-0234">DNA repair</keyword>
<evidence type="ECO:0000313" key="9">
    <source>
        <dbReference type="Proteomes" id="UP000066737"/>
    </source>
</evidence>
<dbReference type="InterPro" id="IPR014721">
    <property type="entry name" value="Ribsml_uS5_D2-typ_fold_subgr"/>
</dbReference>
<dbReference type="InterPro" id="IPR036890">
    <property type="entry name" value="HATPase_C_sf"/>
</dbReference>
<dbReference type="SUPFAM" id="SSF54211">
    <property type="entry name" value="Ribosomal protein S5 domain 2-like"/>
    <property type="match status" value="1"/>
</dbReference>
<name>A0A0U5GXU7_9EURY</name>
<dbReference type="Gene3D" id="3.30.230.10">
    <property type="match status" value="1"/>
</dbReference>
<dbReference type="Pfam" id="PF13589">
    <property type="entry name" value="HATPase_c_3"/>
    <property type="match status" value="1"/>
</dbReference>
<dbReference type="Gene3D" id="3.30.565.10">
    <property type="entry name" value="Histidine kinase-like ATPase, C-terminal domain"/>
    <property type="match status" value="1"/>
</dbReference>
<feature type="compositionally biased region" description="Basic and acidic residues" evidence="5">
    <location>
        <begin position="403"/>
        <end position="416"/>
    </location>
</feature>
<dbReference type="SUPFAM" id="SSF55874">
    <property type="entry name" value="ATPase domain of HSP90 chaperone/DNA topoisomerase II/histidine kinase"/>
    <property type="match status" value="1"/>
</dbReference>
<dbReference type="InterPro" id="IPR002099">
    <property type="entry name" value="MutL/Mlh/PMS"/>
</dbReference>
<dbReference type="InterPro" id="IPR020667">
    <property type="entry name" value="DNA_mismatch_repair_MutL"/>
</dbReference>
<keyword evidence="9" id="KW-1185">Reference proteome</keyword>
<gene>
    <name evidence="4 8" type="primary">mutL</name>
    <name evidence="8" type="ORF">HHUB_1343</name>
</gene>
<feature type="region of interest" description="Disordered" evidence="5">
    <location>
        <begin position="338"/>
        <end position="465"/>
    </location>
</feature>
<dbReference type="InterPro" id="IPR037198">
    <property type="entry name" value="MutL_C_sf"/>
</dbReference>
<dbReference type="HAMAP" id="MF_00149">
    <property type="entry name" value="DNA_mis_repair"/>
    <property type="match status" value="1"/>
</dbReference>
<dbReference type="GO" id="GO:0006298">
    <property type="term" value="P:mismatch repair"/>
    <property type="evidence" value="ECO:0007669"/>
    <property type="project" value="UniProtKB-UniRule"/>
</dbReference>
<protein>
    <recommendedName>
        <fullName evidence="4">DNA mismatch repair protein MutL</fullName>
    </recommendedName>
</protein>
<dbReference type="GeneID" id="26658035"/>
<dbReference type="Gene3D" id="3.30.1370.100">
    <property type="entry name" value="MutL, C-terminal domain, regulatory subdomain"/>
    <property type="match status" value="1"/>
</dbReference>
<dbReference type="SUPFAM" id="SSF118116">
    <property type="entry name" value="DNA mismatch repair protein MutL"/>
    <property type="match status" value="1"/>
</dbReference>
<dbReference type="GO" id="GO:0030983">
    <property type="term" value="F:mismatched DNA binding"/>
    <property type="evidence" value="ECO:0007669"/>
    <property type="project" value="InterPro"/>
</dbReference>
<dbReference type="GO" id="GO:0140664">
    <property type="term" value="F:ATP-dependent DNA damage sensor activity"/>
    <property type="evidence" value="ECO:0007669"/>
    <property type="project" value="InterPro"/>
</dbReference>
<evidence type="ECO:0000256" key="5">
    <source>
        <dbReference type="SAM" id="MobiDB-lite"/>
    </source>
</evidence>
<dbReference type="Proteomes" id="UP000066737">
    <property type="component" value="Chromosome I"/>
</dbReference>
<dbReference type="Pfam" id="PF01119">
    <property type="entry name" value="DNA_mis_repair"/>
    <property type="match status" value="1"/>
</dbReference>
<evidence type="ECO:0000259" key="7">
    <source>
        <dbReference type="SMART" id="SM01340"/>
    </source>
</evidence>
<dbReference type="GO" id="GO:0016887">
    <property type="term" value="F:ATP hydrolysis activity"/>
    <property type="evidence" value="ECO:0007669"/>
    <property type="project" value="InterPro"/>
</dbReference>
<evidence type="ECO:0000256" key="1">
    <source>
        <dbReference type="ARBA" id="ARBA00006082"/>
    </source>
</evidence>
<evidence type="ECO:0000256" key="3">
    <source>
        <dbReference type="ARBA" id="ARBA00023204"/>
    </source>
</evidence>
<dbReference type="CDD" id="cd16926">
    <property type="entry name" value="HATPase_MutL-MLH-PMS-like"/>
    <property type="match status" value="1"/>
</dbReference>
<dbReference type="InterPro" id="IPR042121">
    <property type="entry name" value="MutL_C_regsub"/>
</dbReference>
<dbReference type="PROSITE" id="PS00058">
    <property type="entry name" value="DNA_MISMATCH_REPAIR_1"/>
    <property type="match status" value="1"/>
</dbReference>
<feature type="compositionally biased region" description="Polar residues" evidence="5">
    <location>
        <begin position="417"/>
        <end position="441"/>
    </location>
</feature>
<dbReference type="PANTHER" id="PTHR10073:SF12">
    <property type="entry name" value="DNA MISMATCH REPAIR PROTEIN MLH1"/>
    <property type="match status" value="1"/>
</dbReference>
<evidence type="ECO:0000256" key="4">
    <source>
        <dbReference type="HAMAP-Rule" id="MF_00149"/>
    </source>
</evidence>
<dbReference type="STRING" id="1407499.HHUB_1343"/>
<dbReference type="InterPro" id="IPR013507">
    <property type="entry name" value="DNA_mismatch_S5_2-like"/>
</dbReference>
<dbReference type="InterPro" id="IPR014790">
    <property type="entry name" value="MutL_C"/>
</dbReference>
<dbReference type="KEGG" id="hhb:Hhub_1343"/>
<dbReference type="CDD" id="cd00782">
    <property type="entry name" value="MutL_Trans"/>
    <property type="match status" value="1"/>
</dbReference>
<feature type="domain" description="MutL C-terminal dimerisation" evidence="6">
    <location>
        <begin position="471"/>
        <end position="610"/>
    </location>
</feature>
<dbReference type="FunFam" id="3.30.565.10:FF:000003">
    <property type="entry name" value="DNA mismatch repair endonuclease MutL"/>
    <property type="match status" value="1"/>
</dbReference>
<feature type="domain" description="DNA mismatch repair protein S5" evidence="7">
    <location>
        <begin position="213"/>
        <end position="331"/>
    </location>
</feature>
<evidence type="ECO:0000259" key="6">
    <source>
        <dbReference type="SMART" id="SM00853"/>
    </source>
</evidence>
<sequence length="667" mass="70118">MTDGDRVRELDDATVAQIAAGEVVERPASVVKELVENSLDAGAASIDVTVESGGRDRIVVADDGHGMTGEDLQAAVRQHTTSKLSDASELDAVATLGFRGEALYTIGSVSRMTVTTRARDAGDSGATLTVEHGDVGDVRPAGRPAGTTVEVADLFAETPARRKYLKRPATEFAHVNRAVTRYALANPEVAVSLTHDGREVFATTGTGDVRDAALSVYGREVAQSLVPVDATPDGPVERVHGYVSEPETTRSTREYLATYVNGRSVRDSVLREAVLDAYGGQLASDRYPFTVLFVETEGVDANVHPRKMEVRFEQEDRVQAAVEDAVRDALLDAGIVRSQAPRGASKPGDATISPAGERGENEASAEGATREADTSSASADVAVESAERQSRVTDSLADTESESTERKPSGAEREPSTSEPAADTTTSDSAGERASTSSSFDAPTENARLAAPAGDGADEGDGFDSLPEMRVLGQLAETYVVAETDDGLVLVDQHAADERVHYERLQEQVGGASQALVSPVELELTAGEAAVFDAAIDDLRALGFDAELSGRTARMTAVPAVLADALDPELARDVLADFLADAGGDPVSDAADDLLADLACRPAVTGNTSLTEGSVVALLDALDGCENPYACPHGRPTLIRVDADELAERFERDYPGHGGRRREDGGN</sequence>
<dbReference type="InterPro" id="IPR042120">
    <property type="entry name" value="MutL_C_dimsub"/>
</dbReference>
<comment type="function">
    <text evidence="4">This protein is involved in the repair of mismatches in DNA. It is required for dam-dependent methyl-directed DNA mismatch repair. May act as a 'molecular matchmaker', a protein that promotes the formation of a stable complex between two or more DNA-binding proteins in an ATP-dependent manner without itself being part of a final effector complex.</text>
</comment>
<dbReference type="SMART" id="SM01340">
    <property type="entry name" value="DNA_mis_repair"/>
    <property type="match status" value="1"/>
</dbReference>
<evidence type="ECO:0000313" key="8">
    <source>
        <dbReference type="EMBL" id="CQH47637.1"/>
    </source>
</evidence>
<keyword evidence="2 4" id="KW-0227">DNA damage</keyword>
<proteinExistence type="inferred from homology"/>
<comment type="similarity">
    <text evidence="1 4">Belongs to the DNA mismatch repair MutL/HexB family.</text>
</comment>
<reference evidence="9" key="1">
    <citation type="journal article" date="2016" name="Environ. Microbiol.">
        <title>The complete genome of a viable archaeum isolated from 123-million-year-old rock salt.</title>
        <authorList>
            <person name="Jaakkola S.T."/>
            <person name="Pfeiffer F."/>
            <person name="Ravantti J.J."/>
            <person name="Guo Q."/>
            <person name="Liu Y."/>
            <person name="Chen X."/>
            <person name="Ma H."/>
            <person name="Yang C."/>
            <person name="Oksanen H.M."/>
            <person name="Bamford D.H."/>
        </authorList>
    </citation>
    <scope>NUCLEOTIDE SEQUENCE</scope>
    <source>
        <strain evidence="9">JI20-1</strain>
    </source>
</reference>
<dbReference type="Gene3D" id="3.30.1540.20">
    <property type="entry name" value="MutL, C-terminal domain, dimerisation subdomain"/>
    <property type="match status" value="1"/>
</dbReference>
<feature type="compositionally biased region" description="Low complexity" evidence="5">
    <location>
        <begin position="374"/>
        <end position="384"/>
    </location>
</feature>
<evidence type="ECO:0000256" key="2">
    <source>
        <dbReference type="ARBA" id="ARBA00022763"/>
    </source>
</evidence>
<dbReference type="RefSeq" id="WP_059055593.1">
    <property type="nucleotide sequence ID" value="NZ_LN831302.1"/>
</dbReference>
<accession>A0A0U5GXU7</accession>
<dbReference type="GO" id="GO:0032300">
    <property type="term" value="C:mismatch repair complex"/>
    <property type="evidence" value="ECO:0007669"/>
    <property type="project" value="InterPro"/>
</dbReference>
<dbReference type="NCBIfam" id="TIGR00585">
    <property type="entry name" value="mutl"/>
    <property type="match status" value="1"/>
</dbReference>
<dbReference type="GO" id="GO:0005524">
    <property type="term" value="F:ATP binding"/>
    <property type="evidence" value="ECO:0007669"/>
    <property type="project" value="InterPro"/>
</dbReference>
<dbReference type="AlphaFoldDB" id="A0A0U5GXU7"/>
<dbReference type="InterPro" id="IPR038973">
    <property type="entry name" value="MutL/Mlh/Pms-like"/>
</dbReference>
<dbReference type="PANTHER" id="PTHR10073">
    <property type="entry name" value="DNA MISMATCH REPAIR PROTEIN MLH, PMS, MUTL"/>
    <property type="match status" value="1"/>
</dbReference>
<dbReference type="InterPro" id="IPR014762">
    <property type="entry name" value="DNA_mismatch_repair_CS"/>
</dbReference>
<dbReference type="InterPro" id="IPR020568">
    <property type="entry name" value="Ribosomal_Su5_D2-typ_SF"/>
</dbReference>
<organism evidence="8 9">
    <name type="scientific">Halobacterium hubeiense</name>
    <dbReference type="NCBI Taxonomy" id="1407499"/>
    <lineage>
        <taxon>Archaea</taxon>
        <taxon>Methanobacteriati</taxon>
        <taxon>Methanobacteriota</taxon>
        <taxon>Stenosarchaea group</taxon>
        <taxon>Halobacteria</taxon>
        <taxon>Halobacteriales</taxon>
        <taxon>Halobacteriaceae</taxon>
        <taxon>Halobacterium</taxon>
    </lineage>
</organism>
<dbReference type="Pfam" id="PF08676">
    <property type="entry name" value="MutL_C"/>
    <property type="match status" value="1"/>
</dbReference>